<sequence>MYASSTQKNSWTFVNQTELDSHRIEANKLYQSKCRKFLESSHNEDLLLTPDEEALLRKVFTQTGIRLDFDLDLIRPHSTEFFKKSLVGDAMLLYAPSQIALAALKYGLEQTDSQKSNSGPSKHLF</sequence>
<proteinExistence type="predicted"/>
<dbReference type="Gene3D" id="1.10.472.10">
    <property type="entry name" value="Cyclin-like"/>
    <property type="match status" value="1"/>
</dbReference>
<dbReference type="Pfam" id="PF16899">
    <property type="entry name" value="Cyclin_C_2"/>
    <property type="match status" value="1"/>
</dbReference>
<organism evidence="3 4">
    <name type="scientific">Ditylenchus dipsaci</name>
    <dbReference type="NCBI Taxonomy" id="166011"/>
    <lineage>
        <taxon>Eukaryota</taxon>
        <taxon>Metazoa</taxon>
        <taxon>Ecdysozoa</taxon>
        <taxon>Nematoda</taxon>
        <taxon>Chromadorea</taxon>
        <taxon>Rhabditida</taxon>
        <taxon>Tylenchina</taxon>
        <taxon>Tylenchomorpha</taxon>
        <taxon>Sphaerularioidea</taxon>
        <taxon>Anguinidae</taxon>
        <taxon>Anguininae</taxon>
        <taxon>Ditylenchus</taxon>
    </lineage>
</organism>
<dbReference type="AlphaFoldDB" id="A0A915EWH0"/>
<protein>
    <submittedName>
        <fullName evidence="4">Cyclin C-terminal domain-containing protein</fullName>
    </submittedName>
</protein>
<dbReference type="InterPro" id="IPR031658">
    <property type="entry name" value="Cyclin_C_2"/>
</dbReference>
<dbReference type="WBParaSite" id="jg9968">
    <property type="protein sequence ID" value="jg9968"/>
    <property type="gene ID" value="jg9968"/>
</dbReference>
<accession>A0A915EWH0</accession>
<feature type="domain" description="Cyclin C-terminal" evidence="2">
    <location>
        <begin position="70"/>
        <end position="105"/>
    </location>
</feature>
<dbReference type="Proteomes" id="UP000887574">
    <property type="component" value="Unplaced"/>
</dbReference>
<evidence type="ECO:0000313" key="3">
    <source>
        <dbReference type="Proteomes" id="UP000887574"/>
    </source>
</evidence>
<dbReference type="SUPFAM" id="SSF47954">
    <property type="entry name" value="Cyclin-like"/>
    <property type="match status" value="1"/>
</dbReference>
<evidence type="ECO:0000256" key="1">
    <source>
        <dbReference type="ARBA" id="ARBA00023127"/>
    </source>
</evidence>
<evidence type="ECO:0000313" key="4">
    <source>
        <dbReference type="WBParaSite" id="jg9968"/>
    </source>
</evidence>
<dbReference type="InterPro" id="IPR036915">
    <property type="entry name" value="Cyclin-like_sf"/>
</dbReference>
<evidence type="ECO:0000259" key="2">
    <source>
        <dbReference type="Pfam" id="PF16899"/>
    </source>
</evidence>
<keyword evidence="1" id="KW-0195">Cyclin</keyword>
<keyword evidence="3" id="KW-1185">Reference proteome</keyword>
<reference evidence="4" key="1">
    <citation type="submission" date="2022-11" db="UniProtKB">
        <authorList>
            <consortium name="WormBaseParasite"/>
        </authorList>
    </citation>
    <scope>IDENTIFICATION</scope>
</reference>
<name>A0A915EWH0_9BILA</name>